<feature type="region of interest" description="Disordered" evidence="1">
    <location>
        <begin position="69"/>
        <end position="91"/>
    </location>
</feature>
<organism evidence="2 3">
    <name type="scientific">Mycolicibacterium tusciae</name>
    <dbReference type="NCBI Taxonomy" id="75922"/>
    <lineage>
        <taxon>Bacteria</taxon>
        <taxon>Bacillati</taxon>
        <taxon>Actinomycetota</taxon>
        <taxon>Actinomycetes</taxon>
        <taxon>Mycobacteriales</taxon>
        <taxon>Mycobacteriaceae</taxon>
        <taxon>Mycolicibacterium</taxon>
    </lineage>
</organism>
<evidence type="ECO:0000313" key="3">
    <source>
        <dbReference type="Proteomes" id="UP000192411"/>
    </source>
</evidence>
<gene>
    <name evidence="2" type="ORF">BST47_07270</name>
</gene>
<dbReference type="AlphaFoldDB" id="A0A1X0JWA8"/>
<dbReference type="STRING" id="75922.BST47_07270"/>
<comment type="caution">
    <text evidence="2">The sequence shown here is derived from an EMBL/GenBank/DDBJ whole genome shotgun (WGS) entry which is preliminary data.</text>
</comment>
<evidence type="ECO:0000313" key="2">
    <source>
        <dbReference type="EMBL" id="ORB66875.1"/>
    </source>
</evidence>
<accession>A0A1X0JWA8</accession>
<protein>
    <submittedName>
        <fullName evidence="2">Uncharacterized protein</fullName>
    </submittedName>
</protein>
<reference evidence="2 3" key="1">
    <citation type="submission" date="2017-02" db="EMBL/GenBank/DDBJ databases">
        <title>The new phylogeny of genus Mycobacterium.</title>
        <authorList>
            <person name="Tortoli E."/>
            <person name="Trovato A."/>
            <person name="Cirillo D.M."/>
        </authorList>
    </citation>
    <scope>NUCLEOTIDE SEQUENCE [LARGE SCALE GENOMIC DNA]</scope>
    <source>
        <strain evidence="2 3">DSM 44338</strain>
    </source>
</reference>
<evidence type="ECO:0000256" key="1">
    <source>
        <dbReference type="SAM" id="MobiDB-lite"/>
    </source>
</evidence>
<dbReference type="RefSeq" id="WP_234809605.1">
    <property type="nucleotide sequence ID" value="NZ_MVIM01000003.1"/>
</dbReference>
<dbReference type="EMBL" id="MVIM01000003">
    <property type="protein sequence ID" value="ORB66875.1"/>
    <property type="molecule type" value="Genomic_DNA"/>
</dbReference>
<dbReference type="Proteomes" id="UP000192411">
    <property type="component" value="Unassembled WGS sequence"/>
</dbReference>
<proteinExistence type="predicted"/>
<name>A0A1X0JWA8_9MYCO</name>
<sequence>MTLTDPREALTDQSNFIGYLVGLAGLGRVVRQLATEGDRTSGPHRDPDDFVYALLGLASVGAAVERLANRPAKQQNSVADPSAAPITRWLR</sequence>
<keyword evidence="3" id="KW-1185">Reference proteome</keyword>